<name>A0ABP9EIP5_9GAMM</name>
<keyword evidence="4" id="KW-1185">Reference proteome</keyword>
<evidence type="ECO:0000313" key="4">
    <source>
        <dbReference type="Proteomes" id="UP001499988"/>
    </source>
</evidence>
<dbReference type="RefSeq" id="WP_345333928.1">
    <property type="nucleotide sequence ID" value="NZ_BAABJZ010000012.1"/>
</dbReference>
<dbReference type="Pfam" id="PF11399">
    <property type="entry name" value="DUF3192"/>
    <property type="match status" value="1"/>
</dbReference>
<keyword evidence="1 2" id="KW-0732">Signal</keyword>
<organism evidence="3 4">
    <name type="scientific">Ferrimonas pelagia</name>
    <dbReference type="NCBI Taxonomy" id="1177826"/>
    <lineage>
        <taxon>Bacteria</taxon>
        <taxon>Pseudomonadati</taxon>
        <taxon>Pseudomonadota</taxon>
        <taxon>Gammaproteobacteria</taxon>
        <taxon>Alteromonadales</taxon>
        <taxon>Ferrimonadaceae</taxon>
        <taxon>Ferrimonas</taxon>
    </lineage>
</organism>
<dbReference type="InterPro" id="IPR021534">
    <property type="entry name" value="DUF3192"/>
</dbReference>
<reference evidence="4" key="1">
    <citation type="journal article" date="2019" name="Int. J. Syst. Evol. Microbiol.">
        <title>The Global Catalogue of Microorganisms (GCM) 10K type strain sequencing project: providing services to taxonomists for standard genome sequencing and annotation.</title>
        <authorList>
            <consortium name="The Broad Institute Genomics Platform"/>
            <consortium name="The Broad Institute Genome Sequencing Center for Infectious Disease"/>
            <person name="Wu L."/>
            <person name="Ma J."/>
        </authorList>
    </citation>
    <scope>NUCLEOTIDE SEQUENCE [LARGE SCALE GENOMIC DNA]</scope>
    <source>
        <strain evidence="4">JCM 18401</strain>
    </source>
</reference>
<feature type="chain" id="PRO_5046649816" evidence="2">
    <location>
        <begin position="20"/>
        <end position="127"/>
    </location>
</feature>
<dbReference type="Gene3D" id="3.30.1450.10">
    <property type="match status" value="1"/>
</dbReference>
<sequence>MKNRLVLATLVFAASTALTGCVVSVGGGGDWDKGSHSSWQKKQEINRKNLEQIALGMGVEEVRRIMGTADFNEVYQRDDHSVQVLFYRTHRQKGDGSTSKDECTPVVFHAGEVVGWGDTAYRQAITF</sequence>
<gene>
    <name evidence="3" type="ORF">GCM10023333_09490</name>
</gene>
<dbReference type="Proteomes" id="UP001499988">
    <property type="component" value="Unassembled WGS sequence"/>
</dbReference>
<proteinExistence type="predicted"/>
<evidence type="ECO:0000256" key="2">
    <source>
        <dbReference type="SAM" id="SignalP"/>
    </source>
</evidence>
<dbReference type="EMBL" id="BAABJZ010000012">
    <property type="protein sequence ID" value="GAA4878158.1"/>
    <property type="molecule type" value="Genomic_DNA"/>
</dbReference>
<protein>
    <submittedName>
        <fullName evidence="3">DUF3192 domain-containing protein</fullName>
    </submittedName>
</protein>
<comment type="caution">
    <text evidence="3">The sequence shown here is derived from an EMBL/GenBank/DDBJ whole genome shotgun (WGS) entry which is preliminary data.</text>
</comment>
<dbReference type="PROSITE" id="PS51257">
    <property type="entry name" value="PROKAR_LIPOPROTEIN"/>
    <property type="match status" value="1"/>
</dbReference>
<evidence type="ECO:0000256" key="1">
    <source>
        <dbReference type="ARBA" id="ARBA00022729"/>
    </source>
</evidence>
<dbReference type="InterPro" id="IPR037873">
    <property type="entry name" value="BamE-like"/>
</dbReference>
<evidence type="ECO:0000313" key="3">
    <source>
        <dbReference type="EMBL" id="GAA4878158.1"/>
    </source>
</evidence>
<accession>A0ABP9EIP5</accession>
<feature type="signal peptide" evidence="2">
    <location>
        <begin position="1"/>
        <end position="19"/>
    </location>
</feature>